<protein>
    <submittedName>
        <fullName evidence="6">Protein serine/threonine phosphatase 2C family protein</fullName>
    </submittedName>
</protein>
<evidence type="ECO:0000313" key="7">
    <source>
        <dbReference type="Proteomes" id="UP000703269"/>
    </source>
</evidence>
<reference evidence="6 7" key="1">
    <citation type="submission" date="2021-08" db="EMBL/GenBank/DDBJ databases">
        <title>Draft Genome Sequence of Phanerochaete sordida strain YK-624.</title>
        <authorList>
            <person name="Mori T."/>
            <person name="Dohra H."/>
            <person name="Suzuki T."/>
            <person name="Kawagishi H."/>
            <person name="Hirai H."/>
        </authorList>
    </citation>
    <scope>NUCLEOTIDE SEQUENCE [LARGE SCALE GENOMIC DNA]</scope>
    <source>
        <strain evidence="6 7">YK-624</strain>
    </source>
</reference>
<dbReference type="InterPro" id="IPR015655">
    <property type="entry name" value="PP2C"/>
</dbReference>
<organism evidence="6 7">
    <name type="scientific">Phanerochaete sordida</name>
    <dbReference type="NCBI Taxonomy" id="48140"/>
    <lineage>
        <taxon>Eukaryota</taxon>
        <taxon>Fungi</taxon>
        <taxon>Dikarya</taxon>
        <taxon>Basidiomycota</taxon>
        <taxon>Agaricomycotina</taxon>
        <taxon>Agaricomycetes</taxon>
        <taxon>Polyporales</taxon>
        <taxon>Phanerochaetaceae</taxon>
        <taxon>Phanerochaete</taxon>
    </lineage>
</organism>
<dbReference type="InterPro" id="IPR036457">
    <property type="entry name" value="PPM-type-like_dom_sf"/>
</dbReference>
<dbReference type="PROSITE" id="PS51746">
    <property type="entry name" value="PPM_2"/>
    <property type="match status" value="1"/>
</dbReference>
<dbReference type="OrthoDB" id="416093at2759"/>
<gene>
    <name evidence="6" type="ORF">PsYK624_018210</name>
</gene>
<dbReference type="InterPro" id="IPR001932">
    <property type="entry name" value="PPM-type_phosphatase-like_dom"/>
</dbReference>
<dbReference type="Pfam" id="PF00481">
    <property type="entry name" value="PP2C"/>
    <property type="match status" value="1"/>
</dbReference>
<keyword evidence="7" id="KW-1185">Reference proteome</keyword>
<evidence type="ECO:0000256" key="4">
    <source>
        <dbReference type="RuleBase" id="RU003465"/>
    </source>
</evidence>
<dbReference type="Gene3D" id="3.60.40.10">
    <property type="entry name" value="PPM-type phosphatase domain"/>
    <property type="match status" value="1"/>
</dbReference>
<comment type="similarity">
    <text evidence="4">Belongs to the PP2C family.</text>
</comment>
<dbReference type="AlphaFoldDB" id="A0A9P3G095"/>
<dbReference type="InterPro" id="IPR000222">
    <property type="entry name" value="PP2C_BS"/>
</dbReference>
<keyword evidence="2 4" id="KW-0378">Hydrolase</keyword>
<comment type="caution">
    <text evidence="6">The sequence shown here is derived from an EMBL/GenBank/DDBJ whole genome shotgun (WGS) entry which is preliminary data.</text>
</comment>
<dbReference type="SMART" id="SM00332">
    <property type="entry name" value="PP2Cc"/>
    <property type="match status" value="1"/>
</dbReference>
<name>A0A9P3G095_9APHY</name>
<keyword evidence="3 4" id="KW-0904">Protein phosphatase</keyword>
<keyword evidence="1" id="KW-0479">Metal-binding</keyword>
<feature type="domain" description="PPM-type phosphatase" evidence="5">
    <location>
        <begin position="48"/>
        <end position="374"/>
    </location>
</feature>
<dbReference type="GO" id="GO:0004722">
    <property type="term" value="F:protein serine/threonine phosphatase activity"/>
    <property type="evidence" value="ECO:0007669"/>
    <property type="project" value="InterPro"/>
</dbReference>
<proteinExistence type="inferred from homology"/>
<dbReference type="PANTHER" id="PTHR47992">
    <property type="entry name" value="PROTEIN PHOSPHATASE"/>
    <property type="match status" value="1"/>
</dbReference>
<dbReference type="GO" id="GO:0046872">
    <property type="term" value="F:metal ion binding"/>
    <property type="evidence" value="ECO:0007669"/>
    <property type="project" value="UniProtKB-KW"/>
</dbReference>
<dbReference type="SUPFAM" id="SSF81606">
    <property type="entry name" value="PP2C-like"/>
    <property type="match status" value="1"/>
</dbReference>
<dbReference type="CDD" id="cd00143">
    <property type="entry name" value="PP2Cc"/>
    <property type="match status" value="1"/>
</dbReference>
<evidence type="ECO:0000256" key="3">
    <source>
        <dbReference type="ARBA" id="ARBA00022912"/>
    </source>
</evidence>
<accession>A0A9P3G095</accession>
<sequence>MAALRLCNSFSPRLRAGSRIPAIAQYHDYVRFHTPGGTGRIPLNNPKIIGVANSRGNRGYQEDFYSFAALSLDPEELRVSLKKYHGLDWDPKTLPEPLARQVLFVGIYDGHGGSTVSQYLRQELHGFFESADKSHVPDMLEWAKELGGYFKRYRGGVLGPWVRPNSADAQRKLDLEARATLAFFEIDRQLAIEKAAKECGATASVVLLQTLDNPVLPFFTAEKLALTVAHVGDTRVLLTHVDKGKVEPMTENHHPDTRIEAHRLRRTMGSGLILDSFGEARWMGALASTRALGDLKFKPYGVTPEPEVRSRLLHGPSYSHITLVSDGVSSVVSDDEISDLARGARTPREAADQIVSFASDMASQDNLTAIVVPLAGWGKVTGPDRTKAFREDRRTAMIGAERMQRM</sequence>
<dbReference type="Proteomes" id="UP000703269">
    <property type="component" value="Unassembled WGS sequence"/>
</dbReference>
<evidence type="ECO:0000256" key="2">
    <source>
        <dbReference type="ARBA" id="ARBA00022801"/>
    </source>
</evidence>
<evidence type="ECO:0000313" key="6">
    <source>
        <dbReference type="EMBL" id="GJE85742.1"/>
    </source>
</evidence>
<dbReference type="EMBL" id="BPQB01000003">
    <property type="protein sequence ID" value="GJE85742.1"/>
    <property type="molecule type" value="Genomic_DNA"/>
</dbReference>
<evidence type="ECO:0000259" key="5">
    <source>
        <dbReference type="PROSITE" id="PS51746"/>
    </source>
</evidence>
<evidence type="ECO:0000256" key="1">
    <source>
        <dbReference type="ARBA" id="ARBA00022723"/>
    </source>
</evidence>
<dbReference type="PROSITE" id="PS01032">
    <property type="entry name" value="PPM_1"/>
    <property type="match status" value="1"/>
</dbReference>